<keyword evidence="2" id="KW-0808">Transferase</keyword>
<dbReference type="Proteomes" id="UP000505355">
    <property type="component" value="Chromosome"/>
</dbReference>
<dbReference type="RefSeq" id="WP_173413636.1">
    <property type="nucleotide sequence ID" value="NZ_CP054139.1"/>
</dbReference>
<accession>A0A7D4U9C2</accession>
<dbReference type="KEGG" id="mmab:HQ865_03940"/>
<dbReference type="Pfam" id="PF12804">
    <property type="entry name" value="NTP_transf_3"/>
    <property type="match status" value="1"/>
</dbReference>
<organism evidence="2 3">
    <name type="scientific">Mucilaginibacter mali</name>
    <dbReference type="NCBI Taxonomy" id="2740462"/>
    <lineage>
        <taxon>Bacteria</taxon>
        <taxon>Pseudomonadati</taxon>
        <taxon>Bacteroidota</taxon>
        <taxon>Sphingobacteriia</taxon>
        <taxon>Sphingobacteriales</taxon>
        <taxon>Sphingobacteriaceae</taxon>
        <taxon>Mucilaginibacter</taxon>
    </lineage>
</organism>
<dbReference type="CDD" id="cd04182">
    <property type="entry name" value="GT_2_like_f"/>
    <property type="match status" value="1"/>
</dbReference>
<dbReference type="InterPro" id="IPR025877">
    <property type="entry name" value="MobA-like_NTP_Trfase"/>
</dbReference>
<reference evidence="2 3" key="1">
    <citation type="submission" date="2020-05" db="EMBL/GenBank/DDBJ databases">
        <title>Mucilaginibacter mali sp. nov.</title>
        <authorList>
            <person name="Kim H.S."/>
            <person name="Lee K.C."/>
            <person name="Suh M.K."/>
            <person name="Kim J.-S."/>
            <person name="Han K.-I."/>
            <person name="Eom M.K."/>
            <person name="Shin Y.K."/>
            <person name="Lee J.-S."/>
        </authorList>
    </citation>
    <scope>NUCLEOTIDE SEQUENCE [LARGE SCALE GENOMIC DNA]</scope>
    <source>
        <strain evidence="2 3">G2-14</strain>
    </source>
</reference>
<dbReference type="SUPFAM" id="SSF53448">
    <property type="entry name" value="Nucleotide-diphospho-sugar transferases"/>
    <property type="match status" value="1"/>
</dbReference>
<protein>
    <submittedName>
        <fullName evidence="2">Nucleotidyltransferase family protein</fullName>
    </submittedName>
</protein>
<proteinExistence type="predicted"/>
<evidence type="ECO:0000313" key="2">
    <source>
        <dbReference type="EMBL" id="QKJ28938.1"/>
    </source>
</evidence>
<dbReference type="AlphaFoldDB" id="A0A7D4U9C2"/>
<dbReference type="EMBL" id="CP054139">
    <property type="protein sequence ID" value="QKJ28938.1"/>
    <property type="molecule type" value="Genomic_DNA"/>
</dbReference>
<sequence length="196" mass="21335">MDNIGIVILAAGGSSRMGQPKQLLKYKDTTLLRHAVETAKASRTKGPLLVVTGALHDELFKECADLNISVAHNTNWQQGMSTSIHTGLRALTRANPATTGALIMLCDQPLITTEHINNLLDMFAHHRSQVIVATAFANVVGAPCIFSREVFDALYQLKGDKGARQIFDDPPQRLTTVPFKPAAVDVDTIEDYEGLL</sequence>
<feature type="domain" description="MobA-like NTP transferase" evidence="1">
    <location>
        <begin position="7"/>
        <end position="168"/>
    </location>
</feature>
<dbReference type="PANTHER" id="PTHR43777:SF1">
    <property type="entry name" value="MOLYBDENUM COFACTOR CYTIDYLYLTRANSFERASE"/>
    <property type="match status" value="1"/>
</dbReference>
<dbReference type="Gene3D" id="3.90.550.10">
    <property type="entry name" value="Spore Coat Polysaccharide Biosynthesis Protein SpsA, Chain A"/>
    <property type="match status" value="1"/>
</dbReference>
<gene>
    <name evidence="2" type="ORF">HQ865_03940</name>
</gene>
<evidence type="ECO:0000259" key="1">
    <source>
        <dbReference type="Pfam" id="PF12804"/>
    </source>
</evidence>
<dbReference type="InterPro" id="IPR029044">
    <property type="entry name" value="Nucleotide-diphossugar_trans"/>
</dbReference>
<dbReference type="PANTHER" id="PTHR43777">
    <property type="entry name" value="MOLYBDENUM COFACTOR CYTIDYLYLTRANSFERASE"/>
    <property type="match status" value="1"/>
</dbReference>
<keyword evidence="3" id="KW-1185">Reference proteome</keyword>
<name>A0A7D4U9C2_9SPHI</name>
<evidence type="ECO:0000313" key="3">
    <source>
        <dbReference type="Proteomes" id="UP000505355"/>
    </source>
</evidence>
<dbReference type="GO" id="GO:0016779">
    <property type="term" value="F:nucleotidyltransferase activity"/>
    <property type="evidence" value="ECO:0007669"/>
    <property type="project" value="UniProtKB-ARBA"/>
</dbReference>